<evidence type="ECO:0000256" key="2">
    <source>
        <dbReference type="ARBA" id="ARBA00007430"/>
    </source>
</evidence>
<evidence type="ECO:0000256" key="6">
    <source>
        <dbReference type="ARBA" id="ARBA00023136"/>
    </source>
</evidence>
<gene>
    <name evidence="8" type="ORF">SAMN05443244_3260</name>
</gene>
<keyword evidence="6 7" id="KW-0472">Membrane</keyword>
<keyword evidence="4 7" id="KW-0812">Transmembrane</keyword>
<keyword evidence="3" id="KW-1003">Cell membrane</keyword>
<evidence type="ECO:0000256" key="5">
    <source>
        <dbReference type="ARBA" id="ARBA00022989"/>
    </source>
</evidence>
<dbReference type="AlphaFoldDB" id="A0A1H4RUV3"/>
<feature type="transmembrane region" description="Helical" evidence="7">
    <location>
        <begin position="439"/>
        <end position="458"/>
    </location>
</feature>
<keyword evidence="5 7" id="KW-1133">Transmembrane helix</keyword>
<dbReference type="RefSeq" id="WP_074655059.1">
    <property type="nucleotide sequence ID" value="NZ_FNSD01000001.1"/>
</dbReference>
<proteinExistence type="inferred from homology"/>
<dbReference type="EMBL" id="FNSD01000001">
    <property type="protein sequence ID" value="SEC35649.1"/>
    <property type="molecule type" value="Genomic_DNA"/>
</dbReference>
<reference evidence="8 9" key="1">
    <citation type="submission" date="2016-10" db="EMBL/GenBank/DDBJ databases">
        <authorList>
            <person name="de Groot N.N."/>
        </authorList>
    </citation>
    <scope>NUCLEOTIDE SEQUENCE [LARGE SCALE GENOMIC DNA]</scope>
    <source>
        <strain evidence="8 9">AB35.6</strain>
    </source>
</reference>
<evidence type="ECO:0000256" key="4">
    <source>
        <dbReference type="ARBA" id="ARBA00022692"/>
    </source>
</evidence>
<organism evidence="8 9">
    <name type="scientific">Terriglobus roseus</name>
    <dbReference type="NCBI Taxonomy" id="392734"/>
    <lineage>
        <taxon>Bacteria</taxon>
        <taxon>Pseudomonadati</taxon>
        <taxon>Acidobacteriota</taxon>
        <taxon>Terriglobia</taxon>
        <taxon>Terriglobales</taxon>
        <taxon>Acidobacteriaceae</taxon>
        <taxon>Terriglobus</taxon>
    </lineage>
</organism>
<name>A0A1H4RUV3_9BACT</name>
<sequence>MSAIEPAEVNQITAVEPLVTPSLLRRALQATGIDRAIGYTILARGWASIAGLVSVALIARTFSRAEQGYYYTFGSLVALQIIFELGFSVVILQLASHEVAHLKIDPSGLIVGEARPHRRLASVLQKAVVWYGAAGLLMLAVLLPVGWHFFATSPGAGTVAWRAPWTCVVLASCLTFQIDPIFSFLEGCGMVKRIAMMRWQQAVAGSLLSWGIMLLHHGLFSPALVIGAQAGVGFYFLFRNRRLLLGLLRHNAGEDAIVWGTEVWPFQWRIAISYGCGFIIFQLFNPALLRFYGPVVAGQMGMSLSITNSLAAVGMSWLSTKAAPFGSLIARREFVELDRLFMRSVVQSLVLLVCGSLVIWTVDVELVRMGVPFAKRLLAPLPFGLLLLNMCGNQVSSSIGIYLRAHKQEKLLITSILGAVVIGISTVTLGRWYGAIGMTTGQLGATLVIGIGISGYIFQKYRRIWHA</sequence>
<comment type="similarity">
    <text evidence="2">Belongs to the polysaccharide synthase family.</text>
</comment>
<feature type="transmembrane region" description="Helical" evidence="7">
    <location>
        <begin position="36"/>
        <end position="58"/>
    </location>
</feature>
<evidence type="ECO:0000256" key="7">
    <source>
        <dbReference type="SAM" id="Phobius"/>
    </source>
</evidence>
<comment type="subcellular location">
    <subcellularLocation>
        <location evidence="1">Cell membrane</location>
        <topology evidence="1">Multi-pass membrane protein</topology>
    </subcellularLocation>
</comment>
<dbReference type="PANTHER" id="PTHR30250:SF10">
    <property type="entry name" value="LIPOPOLYSACCHARIDE BIOSYNTHESIS PROTEIN WZXC"/>
    <property type="match status" value="1"/>
</dbReference>
<protein>
    <submittedName>
        <fullName evidence="8">Membrane protein involved in the export of O-antigen and teichoic acid</fullName>
    </submittedName>
</protein>
<feature type="transmembrane region" description="Helical" evidence="7">
    <location>
        <begin position="340"/>
        <end position="362"/>
    </location>
</feature>
<feature type="transmembrane region" description="Helical" evidence="7">
    <location>
        <begin position="128"/>
        <end position="151"/>
    </location>
</feature>
<feature type="transmembrane region" description="Helical" evidence="7">
    <location>
        <begin position="163"/>
        <end position="185"/>
    </location>
</feature>
<dbReference type="Proteomes" id="UP000182409">
    <property type="component" value="Unassembled WGS sequence"/>
</dbReference>
<dbReference type="OrthoDB" id="8562875at2"/>
<dbReference type="PANTHER" id="PTHR30250">
    <property type="entry name" value="PST FAMILY PREDICTED COLANIC ACID TRANSPORTER"/>
    <property type="match status" value="1"/>
</dbReference>
<dbReference type="GO" id="GO:0005886">
    <property type="term" value="C:plasma membrane"/>
    <property type="evidence" value="ECO:0007669"/>
    <property type="project" value="UniProtKB-SubCell"/>
</dbReference>
<feature type="transmembrane region" description="Helical" evidence="7">
    <location>
        <begin position="70"/>
        <end position="95"/>
    </location>
</feature>
<feature type="transmembrane region" description="Helical" evidence="7">
    <location>
        <begin position="382"/>
        <end position="404"/>
    </location>
</feature>
<evidence type="ECO:0000256" key="1">
    <source>
        <dbReference type="ARBA" id="ARBA00004651"/>
    </source>
</evidence>
<dbReference type="InterPro" id="IPR050833">
    <property type="entry name" value="Poly_Biosynth_Transport"/>
</dbReference>
<accession>A0A1H4RUV3</accession>
<evidence type="ECO:0000313" key="9">
    <source>
        <dbReference type="Proteomes" id="UP000182409"/>
    </source>
</evidence>
<feature type="transmembrane region" description="Helical" evidence="7">
    <location>
        <begin position="411"/>
        <end position="433"/>
    </location>
</feature>
<evidence type="ECO:0000256" key="3">
    <source>
        <dbReference type="ARBA" id="ARBA00022475"/>
    </source>
</evidence>
<feature type="transmembrane region" description="Helical" evidence="7">
    <location>
        <begin position="266"/>
        <end position="284"/>
    </location>
</feature>
<evidence type="ECO:0000313" key="8">
    <source>
        <dbReference type="EMBL" id="SEC35649.1"/>
    </source>
</evidence>